<evidence type="ECO:0000313" key="1">
    <source>
        <dbReference type="EMBL" id="UYP20402.1"/>
    </source>
</evidence>
<reference evidence="1" key="1">
    <citation type="submission" date="2022-10" db="EMBL/GenBank/DDBJ databases">
        <title>Rhodococcus ferula Z13 complete genome.</title>
        <authorList>
            <person name="Long X."/>
            <person name="Zang M."/>
        </authorList>
    </citation>
    <scope>NUCLEOTIDE SEQUENCE</scope>
    <source>
        <strain evidence="1">Z13</strain>
    </source>
</reference>
<protein>
    <submittedName>
        <fullName evidence="1">Alpha/beta hydrolase</fullName>
    </submittedName>
</protein>
<sequence>MGPTSAAGYDDLTFDVRVAGPRDGVPVVLLHGFPETARSWTPVARLLVADGFLVVAPDQRGYSPGARPVGAENYSLPTLAGDVLGLLDEFGLDRVHLVGHDWGASVAWYVAAHHPDRVAALTALSVPHLAAYRWALRNDDDQRARSSYIRLFREEGKAEHVLLEDGARRLRAMFSPAVDRESVDHYVATLSAPGALTAALNWYRAATRDLDETPPVRVPTTYIWSTGDTALGRAGAERCAEFVVGDYEFVVLPGISHWIPEEAPEVVADVIRRRSGRDRR</sequence>
<proteinExistence type="predicted"/>
<dbReference type="Proteomes" id="UP001156484">
    <property type="component" value="Chromosome"/>
</dbReference>
<evidence type="ECO:0000313" key="2">
    <source>
        <dbReference type="Proteomes" id="UP001156484"/>
    </source>
</evidence>
<organism evidence="1 2">
    <name type="scientific">Rhodococcus sacchari</name>
    <dbReference type="NCBI Taxonomy" id="2962047"/>
    <lineage>
        <taxon>Bacteria</taxon>
        <taxon>Bacillati</taxon>
        <taxon>Actinomycetota</taxon>
        <taxon>Actinomycetes</taxon>
        <taxon>Mycobacteriales</taxon>
        <taxon>Nocardiaceae</taxon>
        <taxon>Rhodococcus</taxon>
    </lineage>
</organism>
<dbReference type="EMBL" id="CP107551">
    <property type="protein sequence ID" value="UYP20402.1"/>
    <property type="molecule type" value="Genomic_DNA"/>
</dbReference>
<keyword evidence="1" id="KW-0378">Hydrolase</keyword>
<keyword evidence="2" id="KW-1185">Reference proteome</keyword>
<accession>A0ACD4DK33</accession>
<gene>
    <name evidence="1" type="ORF">OED52_07730</name>
</gene>
<name>A0ACD4DK33_9NOCA</name>